<dbReference type="AlphaFoldDB" id="U5EHF7"/>
<dbReference type="EMBL" id="BAFO02000032">
    <property type="protein sequence ID" value="GAD85793.1"/>
    <property type="molecule type" value="Genomic_DNA"/>
</dbReference>
<dbReference type="RefSeq" id="WP_019047432.1">
    <property type="nucleotide sequence ID" value="NZ_BAFO02000032.1"/>
</dbReference>
<dbReference type="OrthoDB" id="7505659at2"/>
<dbReference type="GO" id="GO:0000976">
    <property type="term" value="F:transcription cis-regulatory region binding"/>
    <property type="evidence" value="ECO:0007669"/>
    <property type="project" value="TreeGrafter"/>
</dbReference>
<keyword evidence="3 5" id="KW-0238">DNA-binding</keyword>
<name>U5EHF7_NOCAS</name>
<keyword evidence="1" id="KW-0678">Repressor</keyword>
<dbReference type="Gene3D" id="1.10.357.10">
    <property type="entry name" value="Tetracycline Repressor, domain 2"/>
    <property type="match status" value="1"/>
</dbReference>
<dbReference type="GO" id="GO:0003700">
    <property type="term" value="F:DNA-binding transcription factor activity"/>
    <property type="evidence" value="ECO:0007669"/>
    <property type="project" value="TreeGrafter"/>
</dbReference>
<dbReference type="InterPro" id="IPR036271">
    <property type="entry name" value="Tet_transcr_reg_TetR-rel_C_sf"/>
</dbReference>
<organism evidence="7 8">
    <name type="scientific">Nocardia asteroides NBRC 15531</name>
    <dbReference type="NCBI Taxonomy" id="1110697"/>
    <lineage>
        <taxon>Bacteria</taxon>
        <taxon>Bacillati</taxon>
        <taxon>Actinomycetota</taxon>
        <taxon>Actinomycetes</taxon>
        <taxon>Mycobacteriales</taxon>
        <taxon>Nocardiaceae</taxon>
        <taxon>Nocardia</taxon>
    </lineage>
</organism>
<dbReference type="InterPro" id="IPR050109">
    <property type="entry name" value="HTH-type_TetR-like_transc_reg"/>
</dbReference>
<evidence type="ECO:0000256" key="2">
    <source>
        <dbReference type="ARBA" id="ARBA00023015"/>
    </source>
</evidence>
<dbReference type="STRING" id="1824.SAMN05444423_102830"/>
<dbReference type="PANTHER" id="PTHR30055">
    <property type="entry name" value="HTH-TYPE TRANSCRIPTIONAL REGULATOR RUTR"/>
    <property type="match status" value="1"/>
</dbReference>
<gene>
    <name evidence="7" type="ORF">NCAST_32_02760</name>
</gene>
<evidence type="ECO:0000256" key="5">
    <source>
        <dbReference type="PROSITE-ProRule" id="PRU00335"/>
    </source>
</evidence>
<dbReference type="InterPro" id="IPR039538">
    <property type="entry name" value="BetI_C"/>
</dbReference>
<keyword evidence="4" id="KW-0804">Transcription</keyword>
<dbReference type="PRINTS" id="PR00455">
    <property type="entry name" value="HTHTETR"/>
</dbReference>
<evidence type="ECO:0000256" key="4">
    <source>
        <dbReference type="ARBA" id="ARBA00023163"/>
    </source>
</evidence>
<feature type="DNA-binding region" description="H-T-H motif" evidence="5">
    <location>
        <begin position="37"/>
        <end position="56"/>
    </location>
</feature>
<dbReference type="InterPro" id="IPR009057">
    <property type="entry name" value="Homeodomain-like_sf"/>
</dbReference>
<dbReference type="eggNOG" id="COG1309">
    <property type="taxonomic scope" value="Bacteria"/>
</dbReference>
<reference evidence="7 8" key="1">
    <citation type="journal article" date="2014" name="BMC Genomics">
        <title>Genome based analysis of type-I polyketide synthase and nonribosomal peptide synthetase gene clusters in seven strains of five representative Nocardia species.</title>
        <authorList>
            <person name="Komaki H."/>
            <person name="Ichikawa N."/>
            <person name="Hosoyama A."/>
            <person name="Takahashi-Nakaguchi A."/>
            <person name="Matsuzawa T."/>
            <person name="Suzuki K."/>
            <person name="Fujita N."/>
            <person name="Gonoi T."/>
        </authorList>
    </citation>
    <scope>NUCLEOTIDE SEQUENCE [LARGE SCALE GENOMIC DNA]</scope>
    <source>
        <strain evidence="7 8">NBRC 15531</strain>
    </source>
</reference>
<proteinExistence type="predicted"/>
<evidence type="ECO:0000256" key="1">
    <source>
        <dbReference type="ARBA" id="ARBA00022491"/>
    </source>
</evidence>
<evidence type="ECO:0000259" key="6">
    <source>
        <dbReference type="PROSITE" id="PS50977"/>
    </source>
</evidence>
<evidence type="ECO:0000256" key="3">
    <source>
        <dbReference type="ARBA" id="ARBA00023125"/>
    </source>
</evidence>
<dbReference type="Pfam" id="PF00440">
    <property type="entry name" value="TetR_N"/>
    <property type="match status" value="1"/>
</dbReference>
<keyword evidence="8" id="KW-1185">Reference proteome</keyword>
<dbReference type="Proteomes" id="UP000017048">
    <property type="component" value="Unassembled WGS sequence"/>
</dbReference>
<dbReference type="SUPFAM" id="SSF48498">
    <property type="entry name" value="Tetracyclin repressor-like, C-terminal domain"/>
    <property type="match status" value="1"/>
</dbReference>
<dbReference type="GeneID" id="91517850"/>
<dbReference type="PROSITE" id="PS50977">
    <property type="entry name" value="HTH_TETR_2"/>
    <property type="match status" value="1"/>
</dbReference>
<evidence type="ECO:0000313" key="8">
    <source>
        <dbReference type="Proteomes" id="UP000017048"/>
    </source>
</evidence>
<dbReference type="InterPro" id="IPR001647">
    <property type="entry name" value="HTH_TetR"/>
</dbReference>
<protein>
    <submittedName>
        <fullName evidence="7">TetR family transcriptional regulator</fullName>
    </submittedName>
</protein>
<comment type="caution">
    <text evidence="7">The sequence shown here is derived from an EMBL/GenBank/DDBJ whole genome shotgun (WGS) entry which is preliminary data.</text>
</comment>
<dbReference type="Pfam" id="PF13977">
    <property type="entry name" value="TetR_C_6"/>
    <property type="match status" value="1"/>
</dbReference>
<sequence length="200" mass="21607">MTRGQQGGRAAQAQARRTAIIDAATTLIAERGYHGTSLAAVADRVGLTQAGVLHYFPSKDALLSGVLEARERWDVAAFVARLSEAKLAHLDQIVEYTTERPADAQAFTVLAGESVTEAHPARAFFTARYAKARADFADLLTSEFGDHLPGGLTPAQAAPLLLAVLDGLQIQWLLDGDEIDLPQAYRHFVTLLSPTQREQT</sequence>
<dbReference type="PANTHER" id="PTHR30055:SF234">
    <property type="entry name" value="HTH-TYPE TRANSCRIPTIONAL REGULATOR BETI"/>
    <property type="match status" value="1"/>
</dbReference>
<evidence type="ECO:0000313" key="7">
    <source>
        <dbReference type="EMBL" id="GAD85793.1"/>
    </source>
</evidence>
<dbReference type="SUPFAM" id="SSF46689">
    <property type="entry name" value="Homeodomain-like"/>
    <property type="match status" value="1"/>
</dbReference>
<accession>U5EHF7</accession>
<keyword evidence="2" id="KW-0805">Transcription regulation</keyword>
<feature type="domain" description="HTH tetR-type" evidence="6">
    <location>
        <begin position="14"/>
        <end position="74"/>
    </location>
</feature>